<feature type="non-terminal residue" evidence="1">
    <location>
        <position position="479"/>
    </location>
</feature>
<organism evidence="1 2">
    <name type="scientific">Prorocentrum cordatum</name>
    <dbReference type="NCBI Taxonomy" id="2364126"/>
    <lineage>
        <taxon>Eukaryota</taxon>
        <taxon>Sar</taxon>
        <taxon>Alveolata</taxon>
        <taxon>Dinophyceae</taxon>
        <taxon>Prorocentrales</taxon>
        <taxon>Prorocentraceae</taxon>
        <taxon>Prorocentrum</taxon>
    </lineage>
</organism>
<keyword evidence="2" id="KW-1185">Reference proteome</keyword>
<comment type="caution">
    <text evidence="1">The sequence shown here is derived from an EMBL/GenBank/DDBJ whole genome shotgun (WGS) entry which is preliminary data.</text>
</comment>
<feature type="non-terminal residue" evidence="1">
    <location>
        <position position="1"/>
    </location>
</feature>
<gene>
    <name evidence="1" type="ORF">PCOR1329_LOCUS29205</name>
</gene>
<reference evidence="1" key="1">
    <citation type="submission" date="2023-10" db="EMBL/GenBank/DDBJ databases">
        <authorList>
            <person name="Chen Y."/>
            <person name="Shah S."/>
            <person name="Dougan E. K."/>
            <person name="Thang M."/>
            <person name="Chan C."/>
        </authorList>
    </citation>
    <scope>NUCLEOTIDE SEQUENCE [LARGE SCALE GENOMIC DNA]</scope>
</reference>
<dbReference type="EMBL" id="CAUYUJ010010957">
    <property type="protein sequence ID" value="CAK0830616.1"/>
    <property type="molecule type" value="Genomic_DNA"/>
</dbReference>
<evidence type="ECO:0000313" key="2">
    <source>
        <dbReference type="Proteomes" id="UP001189429"/>
    </source>
</evidence>
<name>A0ABN9SF56_9DINO</name>
<accession>A0ABN9SF56</accession>
<dbReference type="Proteomes" id="UP001189429">
    <property type="component" value="Unassembled WGS sequence"/>
</dbReference>
<evidence type="ECO:0008006" key="3">
    <source>
        <dbReference type="Google" id="ProtNLM"/>
    </source>
</evidence>
<dbReference type="PANTHER" id="PTHR19446">
    <property type="entry name" value="REVERSE TRANSCRIPTASES"/>
    <property type="match status" value="1"/>
</dbReference>
<protein>
    <recommendedName>
        <fullName evidence="3">Reverse transcriptase domain-containing protein</fullName>
    </recommendedName>
</protein>
<proteinExistence type="predicted"/>
<evidence type="ECO:0000313" key="1">
    <source>
        <dbReference type="EMBL" id="CAK0830616.1"/>
    </source>
</evidence>
<sequence>GVGPHDLNWSIFLCVPKGTEVEDTLDSCTRTASTVRTLSLKNADAKLIAACADRALQPIASSVTAAVQKSFTAGRRLVDHIPFLDAECVREGLLPGAAQRRPMLLSYDFRQAFPSLFRDVIDMVLPRYGVPIGFRSVVSALYCNCLAFSSFRASGASAVLEPLFALRCGIMQGCPLSGTAWCLGMDAPIRALIGALGDPPEGCLTACADDLGMFIRNARVLPSIASSFDDIEFAFNLQLTKEYLAALVPRWNGFRIDSSAKYLGTRIGPGVSEQGIWKIAAAKWWSRASELSRTGMATSLAAIAYNVNVGHPLHGRMVWLPRIAASLGLFPYSVGTLLRSAAHTVRDWVPSLHALHDSAVEYLPLVRVLQGSWSPRWWATKRSIVQSYGLVMDLFSVLPHPRPVLDKVPVPVPMSLIDAARRAMHDEELAAAKAVPPRKVKRQAVAMRTLRDGLYADRLDQLIGRRLRRRGLEVPAEQL</sequence>